<dbReference type="InterPro" id="IPR047216">
    <property type="entry name" value="Endonuclease_DUF559_bact"/>
</dbReference>
<keyword evidence="3" id="KW-1185">Reference proteome</keyword>
<comment type="caution">
    <text evidence="2">The sequence shown here is derived from an EMBL/GenBank/DDBJ whole genome shotgun (WGS) entry which is preliminary data.</text>
</comment>
<dbReference type="SUPFAM" id="SSF52980">
    <property type="entry name" value="Restriction endonuclease-like"/>
    <property type="match status" value="1"/>
</dbReference>
<dbReference type="PANTHER" id="PTHR38590">
    <property type="entry name" value="BLL0828 PROTEIN"/>
    <property type="match status" value="1"/>
</dbReference>
<accession>A0ABR7Z6I9</accession>
<proteinExistence type="predicted"/>
<dbReference type="Proteomes" id="UP000805841">
    <property type="component" value="Unassembled WGS sequence"/>
</dbReference>
<dbReference type="Gene3D" id="3.40.960.10">
    <property type="entry name" value="VSR Endonuclease"/>
    <property type="match status" value="1"/>
</dbReference>
<dbReference type="InterPro" id="IPR011335">
    <property type="entry name" value="Restrct_endonuc-II-like"/>
</dbReference>
<name>A0ABR7Z6I9_9PSED</name>
<sequence length="316" mass="36939">MKHPGHPTSAPSWYHDRKQSFIELEFEKAIGDLADAIESEHWFGDAEKHHRFRVDFMLADARLIIELDGHDYHSTKEQLEKDAIRQRYLSRAGYTVIRYTGREINRDVQTCVAEVRQIYRERMQLAPAKYRVMYVDYSFLMHQMHLALRFYRDLYPEKSLMPKSLEMIIPHAIAWLHEKSFITVFVFCPEGMGEEIDRLNALVMEYESGEVRFNTVASEWYTLDLGEHMEAYAHLFDEFMLVADDPVYVAPLRAVLPKELSDRAIGSSNHKYLANGKLLRLGNNETSFIGSELVYVLWQDIWYAIGSALGLELYEL</sequence>
<evidence type="ECO:0000313" key="2">
    <source>
        <dbReference type="EMBL" id="MBD1601136.1"/>
    </source>
</evidence>
<evidence type="ECO:0000259" key="1">
    <source>
        <dbReference type="Pfam" id="PF04480"/>
    </source>
</evidence>
<reference evidence="2 3" key="1">
    <citation type="journal article" date="2020" name="Insects">
        <title>Bacteria Belonging to Pseudomonas typographi sp. nov. from the Bark Beetle Ips typographus Have Genomic Potential to Aid in the Host Ecology.</title>
        <authorList>
            <person name="Peral-Aranega E."/>
            <person name="Saati-Santamaria Z."/>
            <person name="Kolarik M."/>
            <person name="Rivas R."/>
            <person name="Garcia-Fraile P."/>
        </authorList>
    </citation>
    <scope>NUCLEOTIDE SEQUENCE [LARGE SCALE GENOMIC DNA]</scope>
    <source>
        <strain evidence="2 3">CA3A</strain>
    </source>
</reference>
<dbReference type="Pfam" id="PF04480">
    <property type="entry name" value="DUF559"/>
    <property type="match status" value="1"/>
</dbReference>
<evidence type="ECO:0000313" key="3">
    <source>
        <dbReference type="Proteomes" id="UP000805841"/>
    </source>
</evidence>
<dbReference type="EMBL" id="JAAOCA010000030">
    <property type="protein sequence ID" value="MBD1601136.1"/>
    <property type="molecule type" value="Genomic_DNA"/>
</dbReference>
<organism evidence="2 3">
    <name type="scientific">Pseudomonas typographi</name>
    <dbReference type="NCBI Taxonomy" id="2715964"/>
    <lineage>
        <taxon>Bacteria</taxon>
        <taxon>Pseudomonadati</taxon>
        <taxon>Pseudomonadota</taxon>
        <taxon>Gammaproteobacteria</taxon>
        <taxon>Pseudomonadales</taxon>
        <taxon>Pseudomonadaceae</taxon>
        <taxon>Pseudomonas</taxon>
    </lineage>
</organism>
<dbReference type="PANTHER" id="PTHR38590:SF1">
    <property type="entry name" value="BLL0828 PROTEIN"/>
    <property type="match status" value="1"/>
</dbReference>
<feature type="domain" description="DUF559" evidence="1">
    <location>
        <begin position="51"/>
        <end position="117"/>
    </location>
</feature>
<dbReference type="RefSeq" id="WP_190424096.1">
    <property type="nucleotide sequence ID" value="NZ_JAAOCA010000030.1"/>
</dbReference>
<protein>
    <submittedName>
        <fullName evidence="2">DUF559 domain-containing protein</fullName>
    </submittedName>
</protein>
<gene>
    <name evidence="2" type="ORF">HAQ05_20870</name>
</gene>
<dbReference type="InterPro" id="IPR007569">
    <property type="entry name" value="DUF559"/>
</dbReference>